<feature type="transmembrane region" description="Helical" evidence="2">
    <location>
        <begin position="384"/>
        <end position="408"/>
    </location>
</feature>
<dbReference type="EMBL" id="AALY01000001">
    <property type="protein sequence ID" value="EAP78100.1"/>
    <property type="molecule type" value="Genomic_DNA"/>
</dbReference>
<keyword evidence="1" id="KW-0175">Coiled coil</keyword>
<evidence type="ECO:0000256" key="1">
    <source>
        <dbReference type="SAM" id="Coils"/>
    </source>
</evidence>
<dbReference type="GO" id="GO:0005886">
    <property type="term" value="C:plasma membrane"/>
    <property type="evidence" value="ECO:0007669"/>
    <property type="project" value="TreeGrafter"/>
</dbReference>
<dbReference type="OrthoDB" id="7800844at2"/>
<gene>
    <name evidence="3" type="ORF">ISM_07385</name>
</gene>
<proteinExistence type="predicted"/>
<dbReference type="HOGENOM" id="CLU_027864_1_1_5"/>
<sequence length="412" mass="45367">MRRASTVPKPDARPEFPALVPPGSLVEGQLAPARPARARRRHLLVLLSFLCLVLGQTGIAGWYLYQRAADQYAASFAFTIHSEAESTGGLLQAMPGLSALTGSASPDSDILFQYLRAPDLVAQVDAALDLRSVWSGPVRDPVFAFDPEGSIEDLTRYWARMVHVDYDAGPGILTVEARAFDAGDALALAQQIEAACAALINRLSAIAREDRLSHARRELSRAEERLGTARQALTGYRATHRIVDPLADLEGEMGVIQRLQQSLAEELVTLDMLQATTGQGGKATRKGEITDARITQSQRRIEVIRDRIASERRKFGDAAGDRNYARLMGEFERLKVDVDVAQEAYVLSLASYETARAESDRQMRYLATFSQPTRPERALYPDRIMWLLAVAAGALLLWSVMVLGAYSLRDRA</sequence>
<dbReference type="PANTHER" id="PTHR32309">
    <property type="entry name" value="TYROSINE-PROTEIN KINASE"/>
    <property type="match status" value="1"/>
</dbReference>
<protein>
    <submittedName>
        <fullName evidence="3">Putative polysaccharide export-assoiated protein</fullName>
    </submittedName>
</protein>
<organism evidence="3 4">
    <name type="scientific">Roseovarius nubinhibens (strain ATCC BAA-591 / DSM 15170 / ISM)</name>
    <dbReference type="NCBI Taxonomy" id="89187"/>
    <lineage>
        <taxon>Bacteria</taxon>
        <taxon>Pseudomonadati</taxon>
        <taxon>Pseudomonadota</taxon>
        <taxon>Alphaproteobacteria</taxon>
        <taxon>Rhodobacterales</taxon>
        <taxon>Roseobacteraceae</taxon>
        <taxon>Roseovarius</taxon>
    </lineage>
</organism>
<evidence type="ECO:0000313" key="4">
    <source>
        <dbReference type="Proteomes" id="UP000005954"/>
    </source>
</evidence>
<reference evidence="3 4" key="1">
    <citation type="submission" date="2005-12" db="EMBL/GenBank/DDBJ databases">
        <authorList>
            <person name="Moran M.A."/>
            <person name="Ferriera S."/>
            <person name="Johnson J."/>
            <person name="Kravitz S."/>
            <person name="Halpern A."/>
            <person name="Remington K."/>
            <person name="Beeson K."/>
            <person name="Tran B."/>
            <person name="Rogers Y.-H."/>
            <person name="Friedman R."/>
            <person name="Venter J.C."/>
        </authorList>
    </citation>
    <scope>NUCLEOTIDE SEQUENCE [LARGE SCALE GENOMIC DNA]</scope>
    <source>
        <strain evidence="4">ATCC BAA-591 / DSM 15170 / ISM</strain>
    </source>
</reference>
<dbReference type="STRING" id="89187.ISM_07385"/>
<keyword evidence="4" id="KW-1185">Reference proteome</keyword>
<keyword evidence="2" id="KW-0472">Membrane</keyword>
<evidence type="ECO:0000313" key="3">
    <source>
        <dbReference type="EMBL" id="EAP78100.1"/>
    </source>
</evidence>
<name>A3SL69_ROSNI</name>
<comment type="caution">
    <text evidence="3">The sequence shown here is derived from an EMBL/GenBank/DDBJ whole genome shotgun (WGS) entry which is preliminary data.</text>
</comment>
<dbReference type="AlphaFoldDB" id="A3SL69"/>
<dbReference type="eggNOG" id="COG3524">
    <property type="taxonomic scope" value="Bacteria"/>
</dbReference>
<dbReference type="GO" id="GO:0004713">
    <property type="term" value="F:protein tyrosine kinase activity"/>
    <property type="evidence" value="ECO:0007669"/>
    <property type="project" value="TreeGrafter"/>
</dbReference>
<feature type="coiled-coil region" evidence="1">
    <location>
        <begin position="189"/>
        <end position="232"/>
    </location>
</feature>
<dbReference type="PANTHER" id="PTHR32309:SF13">
    <property type="entry name" value="FERRIC ENTEROBACTIN TRANSPORT PROTEIN FEPE"/>
    <property type="match status" value="1"/>
</dbReference>
<dbReference type="Proteomes" id="UP000005954">
    <property type="component" value="Unassembled WGS sequence"/>
</dbReference>
<keyword evidence="2" id="KW-0812">Transmembrane</keyword>
<feature type="transmembrane region" description="Helical" evidence="2">
    <location>
        <begin position="43"/>
        <end position="65"/>
    </location>
</feature>
<dbReference type="InterPro" id="IPR050445">
    <property type="entry name" value="Bact_polysacc_biosynth/exp"/>
</dbReference>
<accession>A3SL69</accession>
<keyword evidence="2" id="KW-1133">Transmembrane helix</keyword>
<evidence type="ECO:0000256" key="2">
    <source>
        <dbReference type="SAM" id="Phobius"/>
    </source>
</evidence>